<gene>
    <name evidence="4" type="ORF">BG04_148</name>
</gene>
<dbReference type="PANTHER" id="PTHR43432">
    <property type="entry name" value="SLR0285 PROTEIN"/>
    <property type="match status" value="1"/>
</dbReference>
<organism evidence="4 5">
    <name type="scientific">Priestia megaterium (strain ATCC 14581 / DSM 32 / CCUG 1817 / JCM 2506 / NBRC 15308 / NCIMB 9376 / NCTC 10342 / NRRL B-14308 / VKM B-512 / Ford 19)</name>
    <name type="common">Bacillus megaterium</name>
    <dbReference type="NCBI Taxonomy" id="1348623"/>
    <lineage>
        <taxon>Bacteria</taxon>
        <taxon>Bacillati</taxon>
        <taxon>Bacillota</taxon>
        <taxon>Bacilli</taxon>
        <taxon>Bacillales</taxon>
        <taxon>Bacillaceae</taxon>
        <taxon>Priestia</taxon>
    </lineage>
</organism>
<proteinExistence type="predicted"/>
<evidence type="ECO:0000256" key="2">
    <source>
        <dbReference type="ARBA" id="ARBA00023004"/>
    </source>
</evidence>
<dbReference type="InterPro" id="IPR006638">
    <property type="entry name" value="Elp3/MiaA/NifB-like_rSAM"/>
</dbReference>
<dbReference type="KEGG" id="bmeg:BG04_148"/>
<dbReference type="SUPFAM" id="SSF102114">
    <property type="entry name" value="Radical SAM enzymes"/>
    <property type="match status" value="1"/>
</dbReference>
<keyword evidence="2" id="KW-0408">Iron</keyword>
<dbReference type="PANTHER" id="PTHR43432:SF3">
    <property type="entry name" value="SLR0285 PROTEIN"/>
    <property type="match status" value="1"/>
</dbReference>
<evidence type="ECO:0000256" key="1">
    <source>
        <dbReference type="ARBA" id="ARBA00022723"/>
    </source>
</evidence>
<dbReference type="SFLD" id="SFLDS00029">
    <property type="entry name" value="Radical_SAM"/>
    <property type="match status" value="1"/>
</dbReference>
<dbReference type="SFLD" id="SFLDG01084">
    <property type="entry name" value="Uncharacterised_Radical_SAM_Su"/>
    <property type="match status" value="1"/>
</dbReference>
<dbReference type="RefSeq" id="WP_034650552.1">
    <property type="nucleotide sequence ID" value="NZ_BCVB01000006.1"/>
</dbReference>
<dbReference type="Gene3D" id="3.80.30.30">
    <property type="match status" value="1"/>
</dbReference>
<dbReference type="GO" id="GO:0051536">
    <property type="term" value="F:iron-sulfur cluster binding"/>
    <property type="evidence" value="ECO:0007669"/>
    <property type="project" value="UniProtKB-KW"/>
</dbReference>
<dbReference type="InterPro" id="IPR058240">
    <property type="entry name" value="rSAM_sf"/>
</dbReference>
<evidence type="ECO:0000313" key="5">
    <source>
        <dbReference type="Proteomes" id="UP000031829"/>
    </source>
</evidence>
<accession>A0A0B6AI93</accession>
<dbReference type="InterPro" id="IPR040086">
    <property type="entry name" value="MJ0683-like"/>
</dbReference>
<name>A0A0B6AI93_PRIM2</name>
<dbReference type="PROSITE" id="PS51918">
    <property type="entry name" value="RADICAL_SAM"/>
    <property type="match status" value="1"/>
</dbReference>
<dbReference type="HOGENOM" id="CLU_015525_2_2_9"/>
<evidence type="ECO:0000313" key="4">
    <source>
        <dbReference type="EMBL" id="AJI20767.1"/>
    </source>
</evidence>
<evidence type="ECO:0000256" key="3">
    <source>
        <dbReference type="ARBA" id="ARBA00023014"/>
    </source>
</evidence>
<dbReference type="GeneID" id="93643668"/>
<reference evidence="4 5" key="1">
    <citation type="journal article" date="2015" name="Genome Announc.">
        <title>Complete genome sequences for 35 biothreat assay-relevant bacillus species.</title>
        <authorList>
            <person name="Johnson S.L."/>
            <person name="Daligault H.E."/>
            <person name="Davenport K.W."/>
            <person name="Jaissle J."/>
            <person name="Frey K.G."/>
            <person name="Ladner J.T."/>
            <person name="Broomall S.M."/>
            <person name="Bishop-Lilly K.A."/>
            <person name="Bruce D.C."/>
            <person name="Gibbons H.S."/>
            <person name="Coyne S.R."/>
            <person name="Lo C.C."/>
            <person name="Meincke L."/>
            <person name="Munk A.C."/>
            <person name="Koroleva G.I."/>
            <person name="Rosenzweig C.N."/>
            <person name="Palacios G.F."/>
            <person name="Redden C.L."/>
            <person name="Minogue T.D."/>
            <person name="Chain P.S."/>
        </authorList>
    </citation>
    <scope>NUCLEOTIDE SEQUENCE [LARGE SCALE GENOMIC DNA]</scope>
    <source>
        <strain evidence="5">ATCC 14581 / DSM 32 / JCM 2506 / NBRC 15308 / NCIMB 9376 / NCTC 10342 / NRRL B-14308 / VKM B-512</strain>
    </source>
</reference>
<dbReference type="InterPro" id="IPR007197">
    <property type="entry name" value="rSAM"/>
</dbReference>
<dbReference type="AlphaFoldDB" id="A0A0B6AI93"/>
<dbReference type="Proteomes" id="UP000031829">
    <property type="component" value="Chromosome"/>
</dbReference>
<dbReference type="GO" id="GO:0003824">
    <property type="term" value="F:catalytic activity"/>
    <property type="evidence" value="ECO:0007669"/>
    <property type="project" value="InterPro"/>
</dbReference>
<protein>
    <submittedName>
        <fullName evidence="4">Radical SAM superfamily protein</fullName>
    </submittedName>
</protein>
<sequence>MNEKDVISRSILTKATGFLASGYTHSLNPYAGCAFSCKFCYVRELPIQRFKEMEWGTWLELKVNAVEVYQKEIQKLRKKEQPVRIFMSSATDPYQPAERKAGITRALLETMINHPPDFLLIQTRSPLVMRDIDLLLQLQNVCDLRVSMTVETDREDVKQIFSPYAPGMKLRMNALKKVKESGISTQVTIAPMLPFTPEFPEKIEGMMDRICIDTMYLGDGSLGKTSKRLGMPELFEQHGFLDWYDKDIHIKAIRYFEKFYPSSMIYLSQEGFAP</sequence>
<dbReference type="Pfam" id="PF04055">
    <property type="entry name" value="Radical_SAM"/>
    <property type="match status" value="1"/>
</dbReference>
<dbReference type="EMBL" id="CP009920">
    <property type="protein sequence ID" value="AJI20767.1"/>
    <property type="molecule type" value="Genomic_DNA"/>
</dbReference>
<dbReference type="GO" id="GO:0046872">
    <property type="term" value="F:metal ion binding"/>
    <property type="evidence" value="ECO:0007669"/>
    <property type="project" value="UniProtKB-KW"/>
</dbReference>
<keyword evidence="1" id="KW-0479">Metal-binding</keyword>
<dbReference type="SMART" id="SM00729">
    <property type="entry name" value="Elp3"/>
    <property type="match status" value="1"/>
</dbReference>
<dbReference type="CDD" id="cd01335">
    <property type="entry name" value="Radical_SAM"/>
    <property type="match status" value="1"/>
</dbReference>
<keyword evidence="3" id="KW-0411">Iron-sulfur</keyword>